<organism evidence="9">
    <name type="scientific">Glycine max</name>
    <name type="common">Soybean</name>
    <name type="synonym">Glycine hispida</name>
    <dbReference type="NCBI Taxonomy" id="3847"/>
    <lineage>
        <taxon>Eukaryota</taxon>
        <taxon>Viridiplantae</taxon>
        <taxon>Streptophyta</taxon>
        <taxon>Embryophyta</taxon>
        <taxon>Tracheophyta</taxon>
        <taxon>Spermatophyta</taxon>
        <taxon>Magnoliopsida</taxon>
        <taxon>eudicotyledons</taxon>
        <taxon>Gunneridae</taxon>
        <taxon>Pentapetalae</taxon>
        <taxon>rosids</taxon>
        <taxon>fabids</taxon>
        <taxon>Fabales</taxon>
        <taxon>Fabaceae</taxon>
        <taxon>Papilionoideae</taxon>
        <taxon>50 kb inversion clade</taxon>
        <taxon>NPAAA clade</taxon>
        <taxon>indigoferoid/millettioid clade</taxon>
        <taxon>Phaseoleae</taxon>
        <taxon>Glycine</taxon>
        <taxon>Glycine subgen. Soja</taxon>
    </lineage>
</organism>
<feature type="repeat" description="ARM" evidence="6">
    <location>
        <begin position="767"/>
        <end position="795"/>
    </location>
</feature>
<dbReference type="KEGG" id="gmx:100816935"/>
<dbReference type="SMR" id="A0A0R0KXK1"/>
<dbReference type="InterPro" id="IPR045210">
    <property type="entry name" value="RING-Ubox_PUB"/>
</dbReference>
<dbReference type="InterPro" id="IPR000225">
    <property type="entry name" value="Armadillo"/>
</dbReference>
<feature type="coiled-coil region" evidence="7">
    <location>
        <begin position="103"/>
        <end position="130"/>
    </location>
</feature>
<keyword evidence="4" id="KW-0808">Transferase</keyword>
<dbReference type="Gene3D" id="3.30.40.10">
    <property type="entry name" value="Zinc/RING finger domain, C3HC4 (zinc finger)"/>
    <property type="match status" value="1"/>
</dbReference>
<dbReference type="ExpressionAtlas" id="A0A0R0KXK1">
    <property type="expression patterns" value="baseline and differential"/>
</dbReference>
<dbReference type="SMART" id="SM00504">
    <property type="entry name" value="Ubox"/>
    <property type="match status" value="1"/>
</dbReference>
<dbReference type="GO" id="GO:0061630">
    <property type="term" value="F:ubiquitin protein ligase activity"/>
    <property type="evidence" value="ECO:0007669"/>
    <property type="project" value="UniProtKB-EC"/>
</dbReference>
<dbReference type="InterPro" id="IPR016024">
    <property type="entry name" value="ARM-type_fold"/>
</dbReference>
<dbReference type="SMART" id="SM00185">
    <property type="entry name" value="ARM"/>
    <property type="match status" value="8"/>
</dbReference>
<dbReference type="SUPFAM" id="SSF48371">
    <property type="entry name" value="ARM repeat"/>
    <property type="match status" value="2"/>
</dbReference>
<dbReference type="InterPro" id="IPR003613">
    <property type="entry name" value="Ubox_domain"/>
</dbReference>
<dbReference type="Gramene" id="KRH69061">
    <property type="protein sequence ID" value="KRH69061"/>
    <property type="gene ID" value="GLYMA_02G001400"/>
</dbReference>
<dbReference type="GeneID" id="100816935"/>
<accession>A0A0R0KXK1</accession>
<dbReference type="InterPro" id="IPR052608">
    <property type="entry name" value="U-box_domain_protein"/>
</dbReference>
<dbReference type="SUPFAM" id="SSF57850">
    <property type="entry name" value="RING/U-box"/>
    <property type="match status" value="1"/>
</dbReference>
<evidence type="ECO:0000256" key="3">
    <source>
        <dbReference type="ARBA" id="ARBA00012483"/>
    </source>
</evidence>
<dbReference type="PROSITE" id="PS51698">
    <property type="entry name" value="U_BOX"/>
    <property type="match status" value="1"/>
</dbReference>
<dbReference type="PaxDb" id="3847-GLYMA02G00371.1"/>
<dbReference type="PANTHER" id="PTHR45958:SF15">
    <property type="entry name" value="RING-TYPE E3 UBIQUITIN TRANSFERASE"/>
    <property type="match status" value="1"/>
</dbReference>
<evidence type="ECO:0000256" key="5">
    <source>
        <dbReference type="ARBA" id="ARBA00022737"/>
    </source>
</evidence>
<evidence type="ECO:0000313" key="11">
    <source>
        <dbReference type="Proteomes" id="UP000008827"/>
    </source>
</evidence>
<dbReference type="Gene3D" id="1.25.10.10">
    <property type="entry name" value="Leucine-rich Repeat Variant"/>
    <property type="match status" value="3"/>
</dbReference>
<reference evidence="10" key="2">
    <citation type="submission" date="2018-02" db="UniProtKB">
        <authorList>
            <consortium name="EnsemblPlants"/>
        </authorList>
    </citation>
    <scope>IDENTIFICATION</scope>
    <source>
        <strain evidence="10">Williams 82</strain>
    </source>
</reference>
<dbReference type="RefSeq" id="XP_006574498.1">
    <property type="nucleotide sequence ID" value="XM_006574435.3"/>
</dbReference>
<evidence type="ECO:0000256" key="4">
    <source>
        <dbReference type="ARBA" id="ARBA00022679"/>
    </source>
</evidence>
<dbReference type="InterPro" id="IPR059179">
    <property type="entry name" value="MLKL-like_MCAfunc"/>
</dbReference>
<proteinExistence type="predicted"/>
<evidence type="ECO:0000256" key="7">
    <source>
        <dbReference type="SAM" id="Coils"/>
    </source>
</evidence>
<dbReference type="Gene3D" id="1.20.930.20">
    <property type="entry name" value="Adaptor protein Cbl, N-terminal domain"/>
    <property type="match status" value="1"/>
</dbReference>
<dbReference type="GO" id="GO:0007166">
    <property type="term" value="P:cell surface receptor signaling pathway"/>
    <property type="evidence" value="ECO:0007669"/>
    <property type="project" value="InterPro"/>
</dbReference>
<keyword evidence="5" id="KW-0677">Repeat</keyword>
<dbReference type="InterPro" id="IPR011989">
    <property type="entry name" value="ARM-like"/>
</dbReference>
<dbReference type="EnsemblPlants" id="KRH69061">
    <property type="protein sequence ID" value="KRH69061"/>
    <property type="gene ID" value="GLYMA_02G001400"/>
</dbReference>
<dbReference type="UniPathway" id="UPA00143"/>
<dbReference type="PANTHER" id="PTHR45958">
    <property type="entry name" value="RING-TYPE E3 UBIQUITIN TRANSFERASE"/>
    <property type="match status" value="1"/>
</dbReference>
<dbReference type="EC" id="2.3.2.27" evidence="3"/>
<dbReference type="AlphaFoldDB" id="A0A0R0KXK1"/>
<reference evidence="9 10" key="1">
    <citation type="journal article" date="2010" name="Nature">
        <title>Genome sequence of the palaeopolyploid soybean.</title>
        <authorList>
            <person name="Schmutz J."/>
            <person name="Cannon S.B."/>
            <person name="Schlueter J."/>
            <person name="Ma J."/>
            <person name="Mitros T."/>
            <person name="Nelson W."/>
            <person name="Hyten D.L."/>
            <person name="Song Q."/>
            <person name="Thelen J.J."/>
            <person name="Cheng J."/>
            <person name="Xu D."/>
            <person name="Hellsten U."/>
            <person name="May G.D."/>
            <person name="Yu Y."/>
            <person name="Sakurai T."/>
            <person name="Umezawa T."/>
            <person name="Bhattacharyya M.K."/>
            <person name="Sandhu D."/>
            <person name="Valliyodan B."/>
            <person name="Lindquist E."/>
            <person name="Peto M."/>
            <person name="Grant D."/>
            <person name="Shu S."/>
            <person name="Goodstein D."/>
            <person name="Barry K."/>
            <person name="Futrell-Griggs M."/>
            <person name="Abernathy B."/>
            <person name="Du J."/>
            <person name="Tian Z."/>
            <person name="Zhu L."/>
            <person name="Gill N."/>
            <person name="Joshi T."/>
            <person name="Libault M."/>
            <person name="Sethuraman A."/>
            <person name="Zhang X.-C."/>
            <person name="Shinozaki K."/>
            <person name="Nguyen H.T."/>
            <person name="Wing R.A."/>
            <person name="Cregan P."/>
            <person name="Specht J."/>
            <person name="Grimwood J."/>
            <person name="Rokhsar D."/>
            <person name="Stacey G."/>
            <person name="Shoemaker R.C."/>
            <person name="Jackson S.A."/>
        </authorList>
    </citation>
    <scope>NUCLEOTIDE SEQUENCE [LARGE SCALE GENOMIC DNA]</scope>
    <source>
        <strain evidence="10">cv. Williams 82</strain>
        <tissue evidence="9">Callus</tissue>
    </source>
</reference>
<evidence type="ECO:0000259" key="8">
    <source>
        <dbReference type="PROSITE" id="PS51698"/>
    </source>
</evidence>
<feature type="domain" description="U-box" evidence="8">
    <location>
        <begin position="301"/>
        <end position="375"/>
    </location>
</feature>
<evidence type="ECO:0000256" key="2">
    <source>
        <dbReference type="ARBA" id="ARBA00004906"/>
    </source>
</evidence>
<dbReference type="CDD" id="cd21037">
    <property type="entry name" value="MLKL_NTD"/>
    <property type="match status" value="1"/>
</dbReference>
<reference evidence="9" key="3">
    <citation type="submission" date="2018-07" db="EMBL/GenBank/DDBJ databases">
        <title>WGS assembly of Glycine max.</title>
        <authorList>
            <person name="Schmutz J."/>
            <person name="Cannon S."/>
            <person name="Schlueter J."/>
            <person name="Ma J."/>
            <person name="Mitros T."/>
            <person name="Nelson W."/>
            <person name="Hyten D."/>
            <person name="Song Q."/>
            <person name="Thelen J."/>
            <person name="Cheng J."/>
            <person name="Xu D."/>
            <person name="Hellsten U."/>
            <person name="May G."/>
            <person name="Yu Y."/>
            <person name="Sakurai T."/>
            <person name="Umezawa T."/>
            <person name="Bhattacharyya M."/>
            <person name="Sandhu D."/>
            <person name="Valliyodan B."/>
            <person name="Lindquist E."/>
            <person name="Peto M."/>
            <person name="Grant D."/>
            <person name="Shu S."/>
            <person name="Goodstein D."/>
            <person name="Barry K."/>
            <person name="Futrell-Griggs M."/>
            <person name="Abernathy B."/>
            <person name="Du J."/>
            <person name="Tian Z."/>
            <person name="Zhu L."/>
            <person name="Gill N."/>
            <person name="Joshi T."/>
            <person name="Libault M."/>
            <person name="Sethuraman A."/>
            <person name="Zhang X."/>
            <person name="Shinozaki K."/>
            <person name="Nguyen H."/>
            <person name="Wing R."/>
            <person name="Cregan P."/>
            <person name="Specht J."/>
            <person name="Grimwood J."/>
            <person name="Rokhsar D."/>
            <person name="Stacey G."/>
            <person name="Shoemaker R."/>
            <person name="Jackson S."/>
        </authorList>
    </citation>
    <scope>NUCLEOTIDE SEQUENCE</scope>
    <source>
        <tissue evidence="9">Callus</tissue>
    </source>
</reference>
<dbReference type="STRING" id="3847.A0A0R0KXK1"/>
<dbReference type="GO" id="GO:0016567">
    <property type="term" value="P:protein ubiquitination"/>
    <property type="evidence" value="ECO:0007669"/>
    <property type="project" value="UniProtKB-UniPathway"/>
</dbReference>
<evidence type="ECO:0000256" key="6">
    <source>
        <dbReference type="PROSITE-ProRule" id="PRU00259"/>
    </source>
</evidence>
<comment type="pathway">
    <text evidence="2">Protein modification; protein ubiquitination.</text>
</comment>
<dbReference type="EMBL" id="CM000835">
    <property type="protein sequence ID" value="KRH69061.1"/>
    <property type="molecule type" value="Genomic_DNA"/>
</dbReference>
<keyword evidence="7" id="KW-0175">Coiled coil</keyword>
<protein>
    <recommendedName>
        <fullName evidence="3">RING-type E3 ubiquitin transferase</fullName>
        <ecNumber evidence="3">2.3.2.27</ecNumber>
    </recommendedName>
</protein>
<keyword evidence="11" id="KW-1185">Reference proteome</keyword>
<gene>
    <name evidence="10" type="primary">LOC100816935</name>
    <name evidence="9" type="ORF">GLYMA_02G001400</name>
</gene>
<evidence type="ECO:0000313" key="10">
    <source>
        <dbReference type="EnsemblPlants" id="KRH69061"/>
    </source>
</evidence>
<name>A0A0R0KXK1_SOYBN</name>
<dbReference type="Pfam" id="PF04564">
    <property type="entry name" value="U-box"/>
    <property type="match status" value="1"/>
</dbReference>
<evidence type="ECO:0000256" key="1">
    <source>
        <dbReference type="ARBA" id="ARBA00000900"/>
    </source>
</evidence>
<comment type="catalytic activity">
    <reaction evidence="1">
        <text>S-ubiquitinyl-[E2 ubiquitin-conjugating enzyme]-L-cysteine + [acceptor protein]-L-lysine = [E2 ubiquitin-conjugating enzyme]-L-cysteine + N(6)-ubiquitinyl-[acceptor protein]-L-lysine.</text>
        <dbReference type="EC" id="2.3.2.27"/>
    </reaction>
</comment>
<evidence type="ECO:0000313" key="9">
    <source>
        <dbReference type="EMBL" id="KRH69061.1"/>
    </source>
</evidence>
<dbReference type="CDD" id="cd16664">
    <property type="entry name" value="RING-Ubox_PUB"/>
    <property type="match status" value="1"/>
</dbReference>
<dbReference type="InterPro" id="IPR013083">
    <property type="entry name" value="Znf_RING/FYVE/PHD"/>
</dbReference>
<dbReference type="InterPro" id="IPR036537">
    <property type="entry name" value="Adaptor_Cbl_N_dom_sf"/>
</dbReference>
<dbReference type="Proteomes" id="UP000008827">
    <property type="component" value="Chromosome 2"/>
</dbReference>
<sequence>MLENIGSFLERKREKQFSGVGFNFQPLGNTHSGLIRNSVHTMVGLELIPIGTILTVLNSQIVKTANAAIDVVIDKESFKVLSKHLLDIAPVLKELQLQELNESEAARVALESLESDIKKANNLVEKYRNRGRFYLLLRCRYIVKEVEQVTRDIGRSLAALSIANTEVLSRISDQVNRLQSEMQTVEFEASQSQLQIVDKLNHGIREQKLDQAFANDVLEEIGRAVGVPVEPSEVSKELASIRKEMEEAATRKERAEFIFLEQIIELLSRADAARDYEEVKKQYFRRVQVIERYDSREKYIRPLNSFLCPITGAVMVDPVSLCTGTTCERSAIEAWFDDGNRIDPETKEVLEDTTLRSNVRLRESIEEWREVNYCFGIRSIKESLLSNSDLLVKESLSQIQALIRENSINKDWISIGELTDIIISILGESDSTDAKMKILITLKDSVQGHARNKEKVVESQGWYHIISCLGSDSRISKEAIDLLYELLQNRSGWNKSFCKKLSDHPSAVSYLVTLLKGPVSNSAGVSEKILMELSEIDEENISAAAKFGWYKPLTDRMIQGSESSRMSMARAIVNLELKDLNLKLLGEQGVILPLLEMLSGSIESKELSLSSLVKLAKLHANKGIIAASGGVPLVLDLMFFCRMRPFITIKCCEILEKLASDDDGIDFLVDGKGNQLELENIITNLLALTQGPNSAHYRKPALRALLGICKFETGLVKKAVLAANGISLILPILDDSDSEIRETAINILFLFSQHEPQGLVEYLFSPRRLQALVGFLENDDNDDVQMAAAGLLANLPKSERELTMELIDLGGLDAILSILKNGTMEAKENALSALFRFTDPTNIESQHDLVKRGLYPLLVNFLNTGSVTAKARAAAFIGDLSMSTPKLTAVSKSTGCTRWWCFRPSKVPLCSAHGSVCSVSSTFCLLEANALPGLIRLLHGEVHATAYEAIQTLSTLVLEDFPQRGARVLHESNAMRPLLEILNWGTDSLKSEAIGLLEKVFVSKEMVEYYGTRARLSLLGLTGITVYGDGHLRRKAARVLSLLERYSKSSSSAFSGVQE</sequence>
<dbReference type="PROSITE" id="PS50176">
    <property type="entry name" value="ARM_REPEAT"/>
    <property type="match status" value="1"/>
</dbReference>